<keyword evidence="1" id="KW-0511">Multifunctional enzyme</keyword>
<gene>
    <name evidence="4" type="ORF">MTR67_006835</name>
</gene>
<dbReference type="InterPro" id="IPR041577">
    <property type="entry name" value="RT_RNaseH_2"/>
</dbReference>
<feature type="domain" description="Reverse transcriptase/retrotransposon-derived protein RNase H-like" evidence="2">
    <location>
        <begin position="33"/>
        <end position="104"/>
    </location>
</feature>
<accession>A0AAF0THK6</accession>
<dbReference type="InterPro" id="IPR041588">
    <property type="entry name" value="Integrase_H2C2"/>
</dbReference>
<sequence length="253" mass="28933">MDPKKVQAIVDWPATRSMKDLRSFLGLANYYMKFINLKDVIASEPILKLLDFECPFEVHIDVSDKAVGGVLVQEPHHLAFGSRKLNDVEQRYLTHEKEMMCQVQDGTMRQYWIEDDILHFKGGRIVVPNGGGLHKDLMKEVHHTTWVGHLGVERMLALLSRVNFLPKMEYGIEVYVNTCHICQVDKTECKKEVGLLQPLPIPERPWLSFFYNLLKSSAAKMSPFEIVLGRQPVTPLDVANTKNQGKCPVAYRV</sequence>
<evidence type="ECO:0000313" key="4">
    <source>
        <dbReference type="EMBL" id="WMV13450.1"/>
    </source>
</evidence>
<dbReference type="EMBL" id="CP133613">
    <property type="protein sequence ID" value="WMV13450.1"/>
    <property type="molecule type" value="Genomic_DNA"/>
</dbReference>
<proteinExistence type="predicted"/>
<dbReference type="PANTHER" id="PTHR37984">
    <property type="entry name" value="PROTEIN CBG26694"/>
    <property type="match status" value="1"/>
</dbReference>
<dbReference type="Pfam" id="PF17919">
    <property type="entry name" value="RT_RNaseH_2"/>
    <property type="match status" value="1"/>
</dbReference>
<dbReference type="Proteomes" id="UP001234989">
    <property type="component" value="Chromosome 2"/>
</dbReference>
<organism evidence="4 5">
    <name type="scientific">Solanum verrucosum</name>
    <dbReference type="NCBI Taxonomy" id="315347"/>
    <lineage>
        <taxon>Eukaryota</taxon>
        <taxon>Viridiplantae</taxon>
        <taxon>Streptophyta</taxon>
        <taxon>Embryophyta</taxon>
        <taxon>Tracheophyta</taxon>
        <taxon>Spermatophyta</taxon>
        <taxon>Magnoliopsida</taxon>
        <taxon>eudicotyledons</taxon>
        <taxon>Gunneridae</taxon>
        <taxon>Pentapetalae</taxon>
        <taxon>asterids</taxon>
        <taxon>lamiids</taxon>
        <taxon>Solanales</taxon>
        <taxon>Solanaceae</taxon>
        <taxon>Solanoideae</taxon>
        <taxon>Solaneae</taxon>
        <taxon>Solanum</taxon>
    </lineage>
</organism>
<evidence type="ECO:0000313" key="5">
    <source>
        <dbReference type="Proteomes" id="UP001234989"/>
    </source>
</evidence>
<keyword evidence="5" id="KW-1185">Reference proteome</keyword>
<evidence type="ECO:0000259" key="2">
    <source>
        <dbReference type="Pfam" id="PF17919"/>
    </source>
</evidence>
<feature type="domain" description="Integrase zinc-binding" evidence="3">
    <location>
        <begin position="133"/>
        <end position="187"/>
    </location>
</feature>
<dbReference type="Gene3D" id="1.10.340.70">
    <property type="match status" value="1"/>
</dbReference>
<evidence type="ECO:0000259" key="3">
    <source>
        <dbReference type="Pfam" id="PF17921"/>
    </source>
</evidence>
<dbReference type="Pfam" id="PF17921">
    <property type="entry name" value="Integrase_H2C2"/>
    <property type="match status" value="1"/>
</dbReference>
<dbReference type="SUPFAM" id="SSF56672">
    <property type="entry name" value="DNA/RNA polymerases"/>
    <property type="match status" value="1"/>
</dbReference>
<dbReference type="GO" id="GO:0003824">
    <property type="term" value="F:catalytic activity"/>
    <property type="evidence" value="ECO:0007669"/>
    <property type="project" value="UniProtKB-KW"/>
</dbReference>
<dbReference type="PANTHER" id="PTHR37984:SF5">
    <property type="entry name" value="PROTEIN NYNRIN-LIKE"/>
    <property type="match status" value="1"/>
</dbReference>
<dbReference type="InterPro" id="IPR050951">
    <property type="entry name" value="Retrovirus_Pol_polyprotein"/>
</dbReference>
<protein>
    <submittedName>
        <fullName evidence="4">Uncharacterized protein</fullName>
    </submittedName>
</protein>
<reference evidence="4" key="1">
    <citation type="submission" date="2023-08" db="EMBL/GenBank/DDBJ databases">
        <title>A de novo genome assembly of Solanum verrucosum Schlechtendal, a Mexican diploid species geographically isolated from the other diploid A-genome species in potato relatives.</title>
        <authorList>
            <person name="Hosaka K."/>
        </authorList>
    </citation>
    <scope>NUCLEOTIDE SEQUENCE</scope>
    <source>
        <tissue evidence="4">Young leaves</tissue>
    </source>
</reference>
<name>A0AAF0THK6_SOLVR</name>
<dbReference type="AlphaFoldDB" id="A0AAF0THK6"/>
<evidence type="ECO:0000256" key="1">
    <source>
        <dbReference type="ARBA" id="ARBA00023268"/>
    </source>
</evidence>
<dbReference type="InterPro" id="IPR043502">
    <property type="entry name" value="DNA/RNA_pol_sf"/>
</dbReference>